<evidence type="ECO:0000256" key="1">
    <source>
        <dbReference type="ARBA" id="ARBA00001670"/>
    </source>
</evidence>
<reference evidence="8 9" key="1">
    <citation type="journal article" date="2022" name="J. Dairy Sci.">
        <title>Genetic diversity of Lactobacillus delbrueckii isolated from raw milk in Hokkaido, Japan.</title>
        <authorList>
            <person name="Tsuchihashi H."/>
            <person name="Ichikawa A."/>
            <person name="Takeda M."/>
            <person name="Koizumi A."/>
            <person name="Mizoguchi C."/>
            <person name="Ishida T."/>
            <person name="Kimura K."/>
        </authorList>
    </citation>
    <scope>NUCLEOTIDE SEQUENCE [LARGE SCALE GENOMIC DNA]</scope>
    <source>
        <strain evidence="8 9">ME-791</strain>
    </source>
</reference>
<keyword evidence="7" id="KW-0732">Signal</keyword>
<keyword evidence="4 6" id="KW-0378">Hydrolase</keyword>
<comment type="catalytic activity">
    <reaction evidence="1">
        <text>an L-aminoacyl-L-amino acid + H2O = 2 an L-alpha-amino acid</text>
        <dbReference type="Rhea" id="RHEA:48940"/>
        <dbReference type="ChEBI" id="CHEBI:15377"/>
        <dbReference type="ChEBI" id="CHEBI:59869"/>
        <dbReference type="ChEBI" id="CHEBI:77460"/>
        <dbReference type="EC" id="3.4.13.19"/>
    </reaction>
</comment>
<proteinExistence type="inferred from homology"/>
<organism evidence="8 9">
    <name type="scientific">Lactobacillus delbrueckii</name>
    <dbReference type="NCBI Taxonomy" id="1584"/>
    <lineage>
        <taxon>Bacteria</taxon>
        <taxon>Bacillati</taxon>
        <taxon>Bacillota</taxon>
        <taxon>Bacilli</taxon>
        <taxon>Lactobacillales</taxon>
        <taxon>Lactobacillaceae</taxon>
        <taxon>Lactobacillus</taxon>
    </lineage>
</organism>
<dbReference type="EMBL" id="BNHY01000065">
    <property type="protein sequence ID" value="GHN34636.1"/>
    <property type="molecule type" value="Genomic_DNA"/>
</dbReference>
<dbReference type="PANTHER" id="PTHR12994">
    <property type="entry name" value="SECERNIN"/>
    <property type="match status" value="1"/>
</dbReference>
<comment type="caution">
    <text evidence="8">The sequence shown here is derived from an EMBL/GenBank/DDBJ whole genome shotgun (WGS) entry which is preliminary data.</text>
</comment>
<evidence type="ECO:0000256" key="7">
    <source>
        <dbReference type="SAM" id="SignalP"/>
    </source>
</evidence>
<dbReference type="AlphaFoldDB" id="A0ABD0AI52"/>
<dbReference type="NCBIfam" id="NF033678">
    <property type="entry name" value="C69_fam_dipept"/>
    <property type="match status" value="1"/>
</dbReference>
<evidence type="ECO:0000256" key="6">
    <source>
        <dbReference type="RuleBase" id="RU364089"/>
    </source>
</evidence>
<sequence length="510" mass="56370">MRKFIWAAGALGLAAAFTATPVKACTTVVVGKKATTDGSTLVARNEDIGAWSKHFYVHQATSNGPTTYVSEDNGFKTSLPKTALRYTSTPDGEQVNGQWIFGESGINSENVAMSATESGTTNKKGLKADNLVKNGISEASMLDVILPYIHSAKEGVQRLGQIVEKQGSAENNGVSFSDKNEIWYMEIGSGHTWAAVRVPDNKYAVIPNQMVIGKLNLKDSKNYMASTNLVKKVKAWSQNKKIKLAGYVKGTVNYSKAFGTNDKTDAIYNRPRMWDGQRILTPSKKQSITKKSYTLFLKPDKKVSPAKVGQVLSSHFTGTKYSSYGKWKGGYRPINVPTDVESHILQIRSNVPKEYAAIQWLAMASPANSVYLPFYTNISDTPSQYKVDGDYQDPTNTKSAYWTYKTTAMVIEAYKHKKFIDSSTGKKTDLIYKDVNPTKKAVTKQLKANLAQSDKVAKTLSGDKLTAYLTEQNQKNADYAQKKWQTMNNSLIVHSNKLAPVTKSKLTFNK</sequence>
<dbReference type="InterPro" id="IPR005322">
    <property type="entry name" value="Peptidase_C69"/>
</dbReference>
<evidence type="ECO:0000313" key="9">
    <source>
        <dbReference type="Proteomes" id="UP001054884"/>
    </source>
</evidence>
<dbReference type="EC" id="3.4.-.-" evidence="6"/>
<keyword evidence="3 6" id="KW-0645">Protease</keyword>
<gene>
    <name evidence="8" type="ORF">ME791_17880</name>
</gene>
<dbReference type="PANTHER" id="PTHR12994:SF17">
    <property type="entry name" value="LD30995P"/>
    <property type="match status" value="1"/>
</dbReference>
<dbReference type="GO" id="GO:0016805">
    <property type="term" value="F:dipeptidase activity"/>
    <property type="evidence" value="ECO:0007669"/>
    <property type="project" value="UniProtKB-KW"/>
</dbReference>
<evidence type="ECO:0000313" key="8">
    <source>
        <dbReference type="EMBL" id="GHN34636.1"/>
    </source>
</evidence>
<name>A0ABD0AI52_9LACO</name>
<evidence type="ECO:0000256" key="4">
    <source>
        <dbReference type="ARBA" id="ARBA00022801"/>
    </source>
</evidence>
<feature type="signal peptide" evidence="7">
    <location>
        <begin position="1"/>
        <end position="24"/>
    </location>
</feature>
<dbReference type="Proteomes" id="UP001054884">
    <property type="component" value="Unassembled WGS sequence"/>
</dbReference>
<comment type="similarity">
    <text evidence="2 6">Belongs to the peptidase C69 family.</text>
</comment>
<dbReference type="RefSeq" id="WP_236160285.1">
    <property type="nucleotide sequence ID" value="NZ_BNHQ01000042.1"/>
</dbReference>
<evidence type="ECO:0000256" key="5">
    <source>
        <dbReference type="ARBA" id="ARBA00022997"/>
    </source>
</evidence>
<dbReference type="InterPro" id="IPR047804">
    <property type="entry name" value="C69_dipept_A-like"/>
</dbReference>
<protein>
    <recommendedName>
        <fullName evidence="6">Dipeptidase</fullName>
        <ecNumber evidence="6">3.4.-.-</ecNumber>
    </recommendedName>
</protein>
<accession>A0ABD0AI52</accession>
<dbReference type="Gene3D" id="3.60.60.10">
    <property type="entry name" value="Penicillin V Acylase, Chain A"/>
    <property type="match status" value="1"/>
</dbReference>
<dbReference type="Pfam" id="PF03577">
    <property type="entry name" value="Peptidase_C69"/>
    <property type="match status" value="1"/>
</dbReference>
<keyword evidence="5 6" id="KW-0224">Dipeptidase</keyword>
<dbReference type="GO" id="GO:0006508">
    <property type="term" value="P:proteolysis"/>
    <property type="evidence" value="ECO:0007669"/>
    <property type="project" value="UniProtKB-KW"/>
</dbReference>
<feature type="chain" id="PRO_5044808820" description="Dipeptidase" evidence="7">
    <location>
        <begin position="25"/>
        <end position="510"/>
    </location>
</feature>
<evidence type="ECO:0000256" key="3">
    <source>
        <dbReference type="ARBA" id="ARBA00022670"/>
    </source>
</evidence>
<evidence type="ECO:0000256" key="2">
    <source>
        <dbReference type="ARBA" id="ARBA00007225"/>
    </source>
</evidence>